<dbReference type="Gene3D" id="3.40.50.11540">
    <property type="entry name" value="NADH-ubiquinone oxidoreductase 51kDa subunit"/>
    <property type="match status" value="1"/>
</dbReference>
<dbReference type="Pfam" id="PF01512">
    <property type="entry name" value="Complex1_51K"/>
    <property type="match status" value="1"/>
</dbReference>
<dbReference type="Pfam" id="PF13375">
    <property type="entry name" value="RnfC_N"/>
    <property type="match status" value="1"/>
</dbReference>
<evidence type="ECO:0000259" key="8">
    <source>
        <dbReference type="Pfam" id="PF01512"/>
    </source>
</evidence>
<dbReference type="Pfam" id="PF10531">
    <property type="entry name" value="SLBB"/>
    <property type="match status" value="1"/>
</dbReference>
<dbReference type="AlphaFoldDB" id="A0A455W4H7"/>
<dbReference type="InterPro" id="IPR037225">
    <property type="entry name" value="Nuo51_FMN-bd_sf"/>
</dbReference>
<keyword evidence="3" id="KW-0479">Metal-binding</keyword>
<dbReference type="GO" id="GO:0016020">
    <property type="term" value="C:membrane"/>
    <property type="evidence" value="ECO:0007669"/>
    <property type="project" value="InterPro"/>
</dbReference>
<name>A0A455W4H7_MARNT</name>
<dbReference type="InterPro" id="IPR010208">
    <property type="entry name" value="Ion_transpt_RnfC/RsxC"/>
</dbReference>
<dbReference type="SUPFAM" id="SSF142984">
    <property type="entry name" value="Nqo1 middle domain-like"/>
    <property type="match status" value="1"/>
</dbReference>
<dbReference type="SUPFAM" id="SSF142019">
    <property type="entry name" value="Nqo1 FMN-binding domain-like"/>
    <property type="match status" value="1"/>
</dbReference>
<evidence type="ECO:0000256" key="4">
    <source>
        <dbReference type="ARBA" id="ARBA00022737"/>
    </source>
</evidence>
<dbReference type="GO" id="GO:0009055">
    <property type="term" value="F:electron transfer activity"/>
    <property type="evidence" value="ECO:0007669"/>
    <property type="project" value="InterPro"/>
</dbReference>
<feature type="domain" description="NADH-ubiquinone oxidoreductase 51kDa subunit FMN-binding" evidence="8">
    <location>
        <begin position="14"/>
        <end position="153"/>
    </location>
</feature>
<keyword evidence="1" id="KW-0813">Transport</keyword>
<feature type="domain" description="Soluble ligand binding" evidence="9">
    <location>
        <begin position="165"/>
        <end position="212"/>
    </location>
</feature>
<evidence type="ECO:0000259" key="9">
    <source>
        <dbReference type="Pfam" id="PF10531"/>
    </source>
</evidence>
<dbReference type="Pfam" id="PF13534">
    <property type="entry name" value="Fer4_17"/>
    <property type="match status" value="1"/>
</dbReference>
<dbReference type="InterPro" id="IPR026902">
    <property type="entry name" value="RnfC_N"/>
</dbReference>
<dbReference type="PIRSF" id="PIRSF036408">
    <property type="entry name" value="PduS_prd"/>
    <property type="match status" value="1"/>
</dbReference>
<dbReference type="InterPro" id="IPR017054">
    <property type="entry name" value="PduS"/>
</dbReference>
<evidence type="ECO:0000313" key="11">
    <source>
        <dbReference type="EMBL" id="BBJ04149.1"/>
    </source>
</evidence>
<feature type="domain" description="RnfC Barrel sandwich hybrid" evidence="10">
    <location>
        <begin position="383"/>
        <end position="437"/>
    </location>
</feature>
<dbReference type="PANTHER" id="PTHR43034:SF2">
    <property type="entry name" value="ION-TRANSLOCATING OXIDOREDUCTASE COMPLEX SUBUNIT C"/>
    <property type="match status" value="1"/>
</dbReference>
<keyword evidence="4" id="KW-0677">Repeat</keyword>
<sequence>MNGCLNMNSFVEKIRNAGVVGAGGAGFPSYVKIQARADVLIANGAECEPLLYKDQTVIQRFSDDLLRGMALLMEQTGASRGVLAVKEKHKDSISHIEPLLPAHIELKLMPNVYPAGDEYELVYEITGNRIPAGGLPKDIGVLVQNVETLVNIARAEGGQPVTRTMVTVHGEVEHPFTAWLPIGMRFRDVISLAGAITCDNPVVIDGGAMMGRVVEDLETPISAVSSGLLVLPRDTNLVKRRSETEQQYKRIGKSGCDQCTLCTEMCPRYLLGYPIQPHLVMRSLLTTGEVSETLSVHAQACCECNICTLWACPEQLNPRDICVSTKRDLKANDLWLTPEQLQGQTREVHSMREYRGLPSQRLTRKLGLAKYDSKTARWKNVDMTPSRVIIPLHQRMGQQPEPVVKTGDTVAEGAVIATPSDEGMGVPVHASISGKVTLMDGFIAIDAVI</sequence>
<evidence type="ECO:0000256" key="5">
    <source>
        <dbReference type="ARBA" id="ARBA00022982"/>
    </source>
</evidence>
<keyword evidence="6" id="KW-0408">Iron</keyword>
<protein>
    <submittedName>
        <fullName evidence="11">NADH dehydrogenase</fullName>
    </submittedName>
</protein>
<dbReference type="GO" id="GO:0051539">
    <property type="term" value="F:4 iron, 4 sulfur cluster binding"/>
    <property type="evidence" value="ECO:0007669"/>
    <property type="project" value="UniProtKB-KW"/>
</dbReference>
<organism evidence="11">
    <name type="scientific">Marinobacter nauticus</name>
    <name type="common">Marinobacter hydrocarbonoclasticus</name>
    <name type="synonym">Marinobacter aquaeolei</name>
    <dbReference type="NCBI Taxonomy" id="2743"/>
    <lineage>
        <taxon>Bacteria</taxon>
        <taxon>Pseudomonadati</taxon>
        <taxon>Pseudomonadota</taxon>
        <taxon>Gammaproteobacteria</taxon>
        <taxon>Pseudomonadales</taxon>
        <taxon>Marinobacteraceae</taxon>
        <taxon>Marinobacter</taxon>
    </lineage>
</organism>
<reference evidence="11" key="1">
    <citation type="submission" date="2019-03" db="EMBL/GenBank/DDBJ databases">
        <title>Whole genome analysis of nitrate-reducing bacteria Marinobacter hydrocarbonoclasticus YB03.</title>
        <authorList>
            <person name="Azam A.H."/>
            <person name="Yuk S.R."/>
            <person name="Kamarisima K."/>
            <person name="Miyanaga K."/>
            <person name="Tanji Y."/>
        </authorList>
    </citation>
    <scope>NUCLEOTIDE SEQUENCE</scope>
    <source>
        <strain evidence="11">YB03</strain>
    </source>
</reference>
<dbReference type="PANTHER" id="PTHR43034">
    <property type="entry name" value="ION-TRANSLOCATING OXIDOREDUCTASE COMPLEX SUBUNIT C"/>
    <property type="match status" value="1"/>
</dbReference>
<dbReference type="InterPro" id="IPR011538">
    <property type="entry name" value="Nuo51_FMN-bd"/>
</dbReference>
<evidence type="ECO:0000256" key="7">
    <source>
        <dbReference type="ARBA" id="ARBA00023014"/>
    </source>
</evidence>
<dbReference type="PROSITE" id="PS00198">
    <property type="entry name" value="4FE4S_FER_1"/>
    <property type="match status" value="1"/>
</dbReference>
<evidence type="ECO:0000259" key="10">
    <source>
        <dbReference type="Pfam" id="PF13375"/>
    </source>
</evidence>
<evidence type="ECO:0000256" key="3">
    <source>
        <dbReference type="ARBA" id="ARBA00022723"/>
    </source>
</evidence>
<keyword evidence="7" id="KW-0411">Iron-sulfur</keyword>
<keyword evidence="5" id="KW-0249">Electron transport</keyword>
<dbReference type="SUPFAM" id="SSF46548">
    <property type="entry name" value="alpha-helical ferredoxin"/>
    <property type="match status" value="1"/>
</dbReference>
<evidence type="ECO:0000256" key="1">
    <source>
        <dbReference type="ARBA" id="ARBA00022448"/>
    </source>
</evidence>
<keyword evidence="2" id="KW-0004">4Fe-4S</keyword>
<dbReference type="EMBL" id="AP019537">
    <property type="protein sequence ID" value="BBJ04149.1"/>
    <property type="molecule type" value="Genomic_DNA"/>
</dbReference>
<proteinExistence type="predicted"/>
<dbReference type="GO" id="GO:0046872">
    <property type="term" value="F:metal ion binding"/>
    <property type="evidence" value="ECO:0007669"/>
    <property type="project" value="UniProtKB-KW"/>
</dbReference>
<evidence type="ECO:0000256" key="2">
    <source>
        <dbReference type="ARBA" id="ARBA00022485"/>
    </source>
</evidence>
<dbReference type="InterPro" id="IPR019554">
    <property type="entry name" value="Soluble_ligand-bd"/>
</dbReference>
<dbReference type="InterPro" id="IPR017900">
    <property type="entry name" value="4Fe4S_Fe_S_CS"/>
</dbReference>
<accession>A0A455W4H7</accession>
<evidence type="ECO:0000256" key="6">
    <source>
        <dbReference type="ARBA" id="ARBA00023004"/>
    </source>
</evidence>
<gene>
    <name evidence="11" type="primary">pduS</name>
    <name evidence="11" type="ORF">YBY_19980</name>
</gene>